<dbReference type="EMBL" id="RPFL01000002">
    <property type="protein sequence ID" value="RPD90518.1"/>
    <property type="molecule type" value="Genomic_DNA"/>
</dbReference>
<keyword evidence="3" id="KW-1185">Reference proteome</keyword>
<gene>
    <name evidence="2" type="ORF">EGK74_01845</name>
</gene>
<sequence>MALAIGGCTVAELKSRMSDPEFRRWQQFYMQQPFDDIHRYYRPAALQAASFSGGNIGEIMDFLINKDERAQAEQSADLSVFAAFGVAPPQGYEAG</sequence>
<accession>A0A3N4N5P9</accession>
<feature type="domain" description="Minor tail T" evidence="1">
    <location>
        <begin position="19"/>
        <end position="75"/>
    </location>
</feature>
<comment type="caution">
    <text evidence="2">The sequence shown here is derived from an EMBL/GenBank/DDBJ whole genome shotgun (WGS) entry which is preliminary data.</text>
</comment>
<organism evidence="2 3">
    <name type="scientific">Neisseria weixii</name>
    <dbReference type="NCBI Taxonomy" id="1853276"/>
    <lineage>
        <taxon>Bacteria</taxon>
        <taxon>Pseudomonadati</taxon>
        <taxon>Pseudomonadota</taxon>
        <taxon>Betaproteobacteria</taxon>
        <taxon>Neisseriales</taxon>
        <taxon>Neisseriaceae</taxon>
        <taxon>Neisseria</taxon>
    </lineage>
</organism>
<dbReference type="InterPro" id="IPR009350">
    <property type="entry name" value="Phage_tail_T"/>
</dbReference>
<reference evidence="2 3" key="1">
    <citation type="submission" date="2018-11" db="EMBL/GenBank/DDBJ databases">
        <title>Neisseria weixii sp. nov. isolated from the rectal contents of plateau pika (Ochotona cruzoniae).</title>
        <authorList>
            <person name="Zhang G."/>
        </authorList>
    </citation>
    <scope>NUCLEOTIDE SEQUENCE [LARGE SCALE GENOMIC DNA]</scope>
    <source>
        <strain evidence="2 3">10009</strain>
    </source>
</reference>
<name>A0A3N4N5P9_9NEIS</name>
<evidence type="ECO:0000259" key="1">
    <source>
        <dbReference type="Pfam" id="PF06223"/>
    </source>
</evidence>
<dbReference type="AlphaFoldDB" id="A0A3N4N5P9"/>
<protein>
    <recommendedName>
        <fullName evidence="1">Minor tail T domain-containing protein</fullName>
    </recommendedName>
</protein>
<evidence type="ECO:0000313" key="2">
    <source>
        <dbReference type="EMBL" id="RPD90518.1"/>
    </source>
</evidence>
<dbReference type="OrthoDB" id="6059278at2"/>
<evidence type="ECO:0000313" key="3">
    <source>
        <dbReference type="Proteomes" id="UP000272412"/>
    </source>
</evidence>
<dbReference type="RefSeq" id="WP_123803635.1">
    <property type="nucleotide sequence ID" value="NZ_RPFL01000002.1"/>
</dbReference>
<dbReference type="Proteomes" id="UP000272412">
    <property type="component" value="Unassembled WGS sequence"/>
</dbReference>
<dbReference type="Pfam" id="PF06223">
    <property type="entry name" value="Phage_tail_T"/>
    <property type="match status" value="1"/>
</dbReference>
<proteinExistence type="predicted"/>